<evidence type="ECO:0000313" key="3">
    <source>
        <dbReference type="Proteomes" id="UP000271241"/>
    </source>
</evidence>
<evidence type="ECO:0008006" key="4">
    <source>
        <dbReference type="Google" id="ProtNLM"/>
    </source>
</evidence>
<feature type="region of interest" description="Disordered" evidence="1">
    <location>
        <begin position="142"/>
        <end position="161"/>
    </location>
</feature>
<feature type="compositionally biased region" description="Low complexity" evidence="1">
    <location>
        <begin position="113"/>
        <end position="127"/>
    </location>
</feature>
<name>A0A4P9XLF1_9FUNG</name>
<dbReference type="OrthoDB" id="5592450at2759"/>
<organism evidence="2 3">
    <name type="scientific">Thamnocephalis sphaerospora</name>
    <dbReference type="NCBI Taxonomy" id="78915"/>
    <lineage>
        <taxon>Eukaryota</taxon>
        <taxon>Fungi</taxon>
        <taxon>Fungi incertae sedis</taxon>
        <taxon>Zoopagomycota</taxon>
        <taxon>Zoopagomycotina</taxon>
        <taxon>Zoopagomycetes</taxon>
        <taxon>Zoopagales</taxon>
        <taxon>Sigmoideomycetaceae</taxon>
        <taxon>Thamnocephalis</taxon>
    </lineage>
</organism>
<proteinExistence type="predicted"/>
<feature type="region of interest" description="Disordered" evidence="1">
    <location>
        <begin position="101"/>
        <end position="127"/>
    </location>
</feature>
<gene>
    <name evidence="2" type="ORF">THASP1DRAFT_31493</name>
</gene>
<evidence type="ECO:0000256" key="1">
    <source>
        <dbReference type="SAM" id="MobiDB-lite"/>
    </source>
</evidence>
<reference evidence="3" key="1">
    <citation type="journal article" date="2018" name="Nat. Microbiol.">
        <title>Leveraging single-cell genomics to expand the fungal tree of life.</title>
        <authorList>
            <person name="Ahrendt S.R."/>
            <person name="Quandt C.A."/>
            <person name="Ciobanu D."/>
            <person name="Clum A."/>
            <person name="Salamov A."/>
            <person name="Andreopoulos B."/>
            <person name="Cheng J.F."/>
            <person name="Woyke T."/>
            <person name="Pelin A."/>
            <person name="Henrissat B."/>
            <person name="Reynolds N.K."/>
            <person name="Benny G.L."/>
            <person name="Smith M.E."/>
            <person name="James T.Y."/>
            <person name="Grigoriev I.V."/>
        </authorList>
    </citation>
    <scope>NUCLEOTIDE SEQUENCE [LARGE SCALE GENOMIC DNA]</scope>
    <source>
        <strain evidence="3">RSA 1356</strain>
    </source>
</reference>
<accession>A0A4P9XLF1</accession>
<dbReference type="EMBL" id="KZ992835">
    <property type="protein sequence ID" value="RKP06694.1"/>
    <property type="molecule type" value="Genomic_DNA"/>
</dbReference>
<dbReference type="AlphaFoldDB" id="A0A4P9XLF1"/>
<keyword evidence="3" id="KW-1185">Reference proteome</keyword>
<protein>
    <recommendedName>
        <fullName evidence="4">F-box domain-containing protein</fullName>
    </recommendedName>
</protein>
<dbReference type="Proteomes" id="UP000271241">
    <property type="component" value="Unassembled WGS sequence"/>
</dbReference>
<evidence type="ECO:0000313" key="2">
    <source>
        <dbReference type="EMBL" id="RKP06694.1"/>
    </source>
</evidence>
<sequence length="620" mass="68490">MYQCFMRGCDTFSVYSLDYTAEEVATTGMRSVLRDVSVCSSRATERTEESATHRSLSRASSLCYMGNASASPAVRQSSSPNAAARSSDAASATSDVCGDASCRSSSSAHPAPTTFGTSAAAASSTSSTAIASFTRPRLFRRKTAAHTGDKTVCTPQTEKRSDRLLRRRTDRHRHEYAANGQHTKNGALTNTPAAVAKMSERDHQRYMTWRRHSADDTLADTLTTIDLAPRTPTRPRFPAGKSRLETMLPELFQCVADILFADPASLVRVSHLSCRMRDKVPECTWRRACHFWDAQQRPEGWFSSWREFYVLYVCPTRFPKLEVLQDKKCFSCSLPCPISGQFLNNDRGLVPYGWGKRNFLKLHTPENNSNRFDYKRNGNLLFCPKCRDMQTLPEEQGTCCVMCNHRTVCAHVRLRVFSVLDTAMRREEEHARNQALVSFGSAAAAASWRAGDNQHSNTSYTSVATTQTTVSAVPAGAYTSSAMELSFRHADRLRCRPSTASLPTGVPRTVTSEQQGEPALLIADTTASSVTLADTSLVSTLTTSDELGSQPPKQQKPIFWGHVWNDTTPCAYGIRFSNGLPPFVNDQAVLCGDCVRSLGRLGYGQLEMAVRYRGVWALTS</sequence>